<protein>
    <submittedName>
        <fullName evidence="1">Uncharacterized protein</fullName>
    </submittedName>
</protein>
<sequence>MGTGNDTDTIRNERLGLPPCEESFARLRYYLLRIVVGRGTFNALSLRRRIVVVAVVVTAGIAVKLIESFWEGPFLVIVADVQTEPPECHRAYRAAFGCLHTWAEKGGGVVAGKGREVGACDLQSSSCSGR</sequence>
<dbReference type="Proteomes" id="UP000799779">
    <property type="component" value="Unassembled WGS sequence"/>
</dbReference>
<evidence type="ECO:0000313" key="2">
    <source>
        <dbReference type="Proteomes" id="UP000799779"/>
    </source>
</evidence>
<reference evidence="1" key="1">
    <citation type="journal article" date="2020" name="Stud. Mycol.">
        <title>101 Dothideomycetes genomes: a test case for predicting lifestyles and emergence of pathogens.</title>
        <authorList>
            <person name="Haridas S."/>
            <person name="Albert R."/>
            <person name="Binder M."/>
            <person name="Bloem J."/>
            <person name="Labutti K."/>
            <person name="Salamov A."/>
            <person name="Andreopoulos B."/>
            <person name="Baker S."/>
            <person name="Barry K."/>
            <person name="Bills G."/>
            <person name="Bluhm B."/>
            <person name="Cannon C."/>
            <person name="Castanera R."/>
            <person name="Culley D."/>
            <person name="Daum C."/>
            <person name="Ezra D."/>
            <person name="Gonzalez J."/>
            <person name="Henrissat B."/>
            <person name="Kuo A."/>
            <person name="Liang C."/>
            <person name="Lipzen A."/>
            <person name="Lutzoni F."/>
            <person name="Magnuson J."/>
            <person name="Mondo S."/>
            <person name="Nolan M."/>
            <person name="Ohm R."/>
            <person name="Pangilinan J."/>
            <person name="Park H.-J."/>
            <person name="Ramirez L."/>
            <person name="Alfaro M."/>
            <person name="Sun H."/>
            <person name="Tritt A."/>
            <person name="Yoshinaga Y."/>
            <person name="Zwiers L.-H."/>
            <person name="Turgeon B."/>
            <person name="Goodwin S."/>
            <person name="Spatafora J."/>
            <person name="Crous P."/>
            <person name="Grigoriev I."/>
        </authorList>
    </citation>
    <scope>NUCLEOTIDE SEQUENCE</scope>
    <source>
        <strain evidence="1">CBS 123094</strain>
    </source>
</reference>
<gene>
    <name evidence="1" type="ORF">P154DRAFT_182532</name>
</gene>
<organism evidence="1 2">
    <name type="scientific">Amniculicola lignicola CBS 123094</name>
    <dbReference type="NCBI Taxonomy" id="1392246"/>
    <lineage>
        <taxon>Eukaryota</taxon>
        <taxon>Fungi</taxon>
        <taxon>Dikarya</taxon>
        <taxon>Ascomycota</taxon>
        <taxon>Pezizomycotina</taxon>
        <taxon>Dothideomycetes</taxon>
        <taxon>Pleosporomycetidae</taxon>
        <taxon>Pleosporales</taxon>
        <taxon>Amniculicolaceae</taxon>
        <taxon>Amniculicola</taxon>
    </lineage>
</organism>
<accession>A0A6A5WZF9</accession>
<dbReference type="EMBL" id="ML977558">
    <property type="protein sequence ID" value="KAF2007092.1"/>
    <property type="molecule type" value="Genomic_DNA"/>
</dbReference>
<dbReference type="AlphaFoldDB" id="A0A6A5WZF9"/>
<name>A0A6A5WZF9_9PLEO</name>
<evidence type="ECO:0000313" key="1">
    <source>
        <dbReference type="EMBL" id="KAF2007092.1"/>
    </source>
</evidence>
<keyword evidence="2" id="KW-1185">Reference proteome</keyword>
<proteinExistence type="predicted"/>